<keyword evidence="3 6" id="KW-1133">Transmembrane helix</keyword>
<dbReference type="Pfam" id="PF13515">
    <property type="entry name" value="FUSC_2"/>
    <property type="match status" value="1"/>
</dbReference>
<comment type="subcellular location">
    <subcellularLocation>
        <location evidence="1">Membrane</location>
        <topology evidence="1">Multi-pass membrane protein</topology>
    </subcellularLocation>
</comment>
<evidence type="ECO:0000256" key="5">
    <source>
        <dbReference type="SAM" id="MobiDB-lite"/>
    </source>
</evidence>
<comment type="caution">
    <text evidence="8">The sequence shown here is derived from an EMBL/GenBank/DDBJ whole genome shotgun (WGS) entry which is preliminary data.</text>
</comment>
<dbReference type="GO" id="GO:0016020">
    <property type="term" value="C:membrane"/>
    <property type="evidence" value="ECO:0007669"/>
    <property type="project" value="UniProtKB-SubCell"/>
</dbReference>
<evidence type="ECO:0000256" key="6">
    <source>
        <dbReference type="SAM" id="Phobius"/>
    </source>
</evidence>
<dbReference type="AlphaFoldDB" id="A0A2T0NBH1"/>
<dbReference type="RefSeq" id="WP_245955479.1">
    <property type="nucleotide sequence ID" value="NZ_PVNG01000001.1"/>
</dbReference>
<reference evidence="8 9" key="1">
    <citation type="submission" date="2018-03" db="EMBL/GenBank/DDBJ databases">
        <title>Genomic Encyclopedia of Type Strains, Phase III (KMG-III): the genomes of soil and plant-associated and newly described type strains.</title>
        <authorList>
            <person name="Whitman W."/>
        </authorList>
    </citation>
    <scope>NUCLEOTIDE SEQUENCE [LARGE SCALE GENOMIC DNA]</scope>
    <source>
        <strain evidence="8 9">CGMCC 4.7104</strain>
    </source>
</reference>
<proteinExistence type="predicted"/>
<organism evidence="8 9">
    <name type="scientific">Nonomuraea fuscirosea</name>
    <dbReference type="NCBI Taxonomy" id="1291556"/>
    <lineage>
        <taxon>Bacteria</taxon>
        <taxon>Bacillati</taxon>
        <taxon>Actinomycetota</taxon>
        <taxon>Actinomycetes</taxon>
        <taxon>Streptosporangiales</taxon>
        <taxon>Streptosporangiaceae</taxon>
        <taxon>Nonomuraea</taxon>
    </lineage>
</organism>
<feature type="transmembrane region" description="Helical" evidence="6">
    <location>
        <begin position="48"/>
        <end position="65"/>
    </location>
</feature>
<feature type="transmembrane region" description="Helical" evidence="6">
    <location>
        <begin position="72"/>
        <end position="91"/>
    </location>
</feature>
<keyword evidence="9" id="KW-1185">Reference proteome</keyword>
<gene>
    <name evidence="8" type="ORF">B0I32_101378</name>
</gene>
<protein>
    <submittedName>
        <fullName evidence="8">Uncharacterized membrane protein YgaE (UPF0421/DUF939 family)</fullName>
    </submittedName>
</protein>
<evidence type="ECO:0000259" key="7">
    <source>
        <dbReference type="Pfam" id="PF13515"/>
    </source>
</evidence>
<accession>A0A2T0NBH1</accession>
<name>A0A2T0NBH1_9ACTN</name>
<dbReference type="EMBL" id="PVNG01000001">
    <property type="protein sequence ID" value="PRX70290.1"/>
    <property type="molecule type" value="Genomic_DNA"/>
</dbReference>
<evidence type="ECO:0000256" key="2">
    <source>
        <dbReference type="ARBA" id="ARBA00022692"/>
    </source>
</evidence>
<evidence type="ECO:0000256" key="3">
    <source>
        <dbReference type="ARBA" id="ARBA00022989"/>
    </source>
</evidence>
<feature type="domain" description="Integral membrane bound transporter" evidence="7">
    <location>
        <begin position="34"/>
        <end position="155"/>
    </location>
</feature>
<keyword evidence="2 6" id="KW-0812">Transmembrane</keyword>
<evidence type="ECO:0000313" key="9">
    <source>
        <dbReference type="Proteomes" id="UP000238312"/>
    </source>
</evidence>
<keyword evidence="4 6" id="KW-0472">Membrane</keyword>
<evidence type="ECO:0000256" key="1">
    <source>
        <dbReference type="ARBA" id="ARBA00004141"/>
    </source>
</evidence>
<feature type="region of interest" description="Disordered" evidence="5">
    <location>
        <begin position="352"/>
        <end position="379"/>
    </location>
</feature>
<sequence>MVRTRLSDLVKERLGTFGLVAPSIAQCAVGSALAWIIAIQLLGHPRPFFAPISVLICVGVGLGQRLRRLVELVVGVSLGVGVGDLLVSWIGSGAWQLGLVVALAMAVAVLLNSGALFVAQAGSSAVLVAALVPGEDAGGLDRMADALTGGIIGIAAVALLPASPFAIAAKHLSGVLDALSTVMERAAEAIEKRDADLAAEALDEARATQAAVEEFEAALATSKEIAMISPLHWHRRARLARYETAALPVDLALRNARVLSRRTLASLGEASPPPAALAEAMREVSEAALLLQLELGAGREPTLAQQALLAVAARERPDGLGFSAHVIIAQLRSVVVDLLQATGMGHEEATAALTPLDGPNGANAKNEANEANDEAAQRR</sequence>
<dbReference type="Proteomes" id="UP000238312">
    <property type="component" value="Unassembled WGS sequence"/>
</dbReference>
<feature type="transmembrane region" description="Helical" evidence="6">
    <location>
        <begin position="97"/>
        <end position="119"/>
    </location>
</feature>
<evidence type="ECO:0000256" key="4">
    <source>
        <dbReference type="ARBA" id="ARBA00023136"/>
    </source>
</evidence>
<evidence type="ECO:0000313" key="8">
    <source>
        <dbReference type="EMBL" id="PRX70290.1"/>
    </source>
</evidence>
<dbReference type="InterPro" id="IPR049453">
    <property type="entry name" value="Memb_transporter_dom"/>
</dbReference>
<feature type="transmembrane region" description="Helical" evidence="6">
    <location>
        <begin position="20"/>
        <end position="42"/>
    </location>
</feature>